<name>A0AAV8RKT4_ENSVE</name>
<keyword evidence="2" id="KW-1185">Reference proteome</keyword>
<proteinExistence type="predicted"/>
<organism evidence="1 2">
    <name type="scientific">Ensete ventricosum</name>
    <name type="common">Abyssinian banana</name>
    <name type="synonym">Musa ensete</name>
    <dbReference type="NCBI Taxonomy" id="4639"/>
    <lineage>
        <taxon>Eukaryota</taxon>
        <taxon>Viridiplantae</taxon>
        <taxon>Streptophyta</taxon>
        <taxon>Embryophyta</taxon>
        <taxon>Tracheophyta</taxon>
        <taxon>Spermatophyta</taxon>
        <taxon>Magnoliopsida</taxon>
        <taxon>Liliopsida</taxon>
        <taxon>Zingiberales</taxon>
        <taxon>Musaceae</taxon>
        <taxon>Ensete</taxon>
    </lineage>
</organism>
<evidence type="ECO:0000313" key="2">
    <source>
        <dbReference type="Proteomes" id="UP001222027"/>
    </source>
</evidence>
<reference evidence="1 2" key="1">
    <citation type="submission" date="2022-12" db="EMBL/GenBank/DDBJ databases">
        <title>Chromosome-scale assembly of the Ensete ventricosum genome.</title>
        <authorList>
            <person name="Dussert Y."/>
            <person name="Stocks J."/>
            <person name="Wendawek A."/>
            <person name="Woldeyes F."/>
            <person name="Nichols R.A."/>
            <person name="Borrell J.S."/>
        </authorList>
    </citation>
    <scope>NUCLEOTIDE SEQUENCE [LARGE SCALE GENOMIC DNA]</scope>
    <source>
        <strain evidence="2">cv. Maze</strain>
        <tissue evidence="1">Seeds</tissue>
    </source>
</reference>
<dbReference type="Proteomes" id="UP001222027">
    <property type="component" value="Unassembled WGS sequence"/>
</dbReference>
<accession>A0AAV8RKT4</accession>
<sequence>MQTRKLRRHAKDTKRFELRRQWKRKRTQCDGWSTALNCDGWEGKMNGTATSASKDRLAYSGHFPSWASHNNSIRGLLQALHAAIFDRSL</sequence>
<protein>
    <submittedName>
        <fullName evidence="1">Uncharacterized protein</fullName>
    </submittedName>
</protein>
<dbReference type="AlphaFoldDB" id="A0AAV8RKT4"/>
<dbReference type="EMBL" id="JAQQAF010000002">
    <property type="protein sequence ID" value="KAJ8504459.1"/>
    <property type="molecule type" value="Genomic_DNA"/>
</dbReference>
<evidence type="ECO:0000313" key="1">
    <source>
        <dbReference type="EMBL" id="KAJ8504459.1"/>
    </source>
</evidence>
<comment type="caution">
    <text evidence="1">The sequence shown here is derived from an EMBL/GenBank/DDBJ whole genome shotgun (WGS) entry which is preliminary data.</text>
</comment>
<gene>
    <name evidence="1" type="ORF">OPV22_005345</name>
</gene>